<dbReference type="Proteomes" id="UP000034606">
    <property type="component" value="Unassembled WGS sequence"/>
</dbReference>
<gene>
    <name evidence="4" type="ORF">US05_C0008G0041</name>
</gene>
<dbReference type="InterPro" id="IPR042115">
    <property type="entry name" value="PriA_3primeBD_sf"/>
</dbReference>
<comment type="caution">
    <text evidence="4">The sequence shown here is derived from an EMBL/GenBank/DDBJ whole genome shotgun (WGS) entry which is preliminary data.</text>
</comment>
<dbReference type="GO" id="GO:0006310">
    <property type="term" value="P:DNA recombination"/>
    <property type="evidence" value="ECO:0007669"/>
    <property type="project" value="TreeGrafter"/>
</dbReference>
<keyword evidence="2" id="KW-0067">ATP-binding</keyword>
<dbReference type="InterPro" id="IPR027417">
    <property type="entry name" value="P-loop_NTPase"/>
</dbReference>
<dbReference type="GO" id="GO:0006270">
    <property type="term" value="P:DNA replication initiation"/>
    <property type="evidence" value="ECO:0007669"/>
    <property type="project" value="TreeGrafter"/>
</dbReference>
<dbReference type="GO" id="GO:0006302">
    <property type="term" value="P:double-strand break repair"/>
    <property type="evidence" value="ECO:0007669"/>
    <property type="project" value="TreeGrafter"/>
</dbReference>
<dbReference type="AlphaFoldDB" id="A0A0G0DUA7"/>
<evidence type="ECO:0000313" key="4">
    <source>
        <dbReference type="EMBL" id="KKP98099.1"/>
    </source>
</evidence>
<evidence type="ECO:0000256" key="2">
    <source>
        <dbReference type="ARBA" id="ARBA00022840"/>
    </source>
</evidence>
<proteinExistence type="predicted"/>
<dbReference type="GO" id="GO:0043138">
    <property type="term" value="F:3'-5' DNA helicase activity"/>
    <property type="evidence" value="ECO:0007669"/>
    <property type="project" value="TreeGrafter"/>
</dbReference>
<protein>
    <submittedName>
        <fullName evidence="4">Primosomal protein N</fullName>
    </submittedName>
</protein>
<dbReference type="PANTHER" id="PTHR30580">
    <property type="entry name" value="PRIMOSOMAL PROTEIN N"/>
    <property type="match status" value="1"/>
</dbReference>
<sequence>MKIVTVIPLDKGSFRTELTYFTAKDVKNGSIVSIFLRNKKILGLVISCQDVTNTKSGIKNMPFQLKKIVEIKEHSIFRNEFLESALELSSYFVSPKNIGVASFIPAIFREKYDEIVKFSEKNKNTFSEKKDKKELTNASENIKTEKLLLQAQLEDRISFYKTLIRGYFALKKSVFIVLPTEYDIEIFQQALSKGIENFTFSMHGGLKPKKIIEKYEQIVNSAHGVLILGTAQYLSIPRTDLGAIIVEHENSDVYKMFPRPHFDLRIFAEVYASKINVKFILADTLLRYETIARKEIDGLSEVYPLSFRTNFDEAMINIVNPNPHKEEEAQNSSKNSFKIFSEKSIEEIQHSLKNKKNIFIFSLRKGLATHTICKDCNETINCEKCLAPVVLYLSRDNKKRMFVCNKCNTEKEPEIKCANCGGWNLMPLGIGTDTVLAEIKNKFPKIKIFKLNRESVKTDKEAEKITKEFEKNSGSILVGTEMAFFYLKAKVDLSIVASFDSLWSIPNFKMSEKIIQLLLSILSKTEKKLIIQTKNKNDPALLAVKSENLLHFIREELEDRKNLNYPPFKRFIKITFLGDKTESIKARQTLKELLKEYNPEIFSGFVPKNKNQYVTNALIKIETKKWSLPELSVGSSVDQNLKNLLSSLPPSFEVSVDPENLL</sequence>
<accession>A0A0G0DUA7</accession>
<keyword evidence="3" id="KW-0238">DNA-binding</keyword>
<evidence type="ECO:0000256" key="1">
    <source>
        <dbReference type="ARBA" id="ARBA00022741"/>
    </source>
</evidence>
<organism evidence="4 5">
    <name type="scientific">Candidatus Nomurabacteria bacterium GW2011_GWA1_36_15</name>
    <dbReference type="NCBI Taxonomy" id="1618728"/>
    <lineage>
        <taxon>Bacteria</taxon>
        <taxon>Candidatus Nomuraibacteriota</taxon>
    </lineage>
</organism>
<keyword evidence="1" id="KW-0547">Nucleotide-binding</keyword>
<reference evidence="4 5" key="1">
    <citation type="journal article" date="2015" name="Nature">
        <title>rRNA introns, odd ribosomes, and small enigmatic genomes across a large radiation of phyla.</title>
        <authorList>
            <person name="Brown C.T."/>
            <person name="Hug L.A."/>
            <person name="Thomas B.C."/>
            <person name="Sharon I."/>
            <person name="Castelle C.J."/>
            <person name="Singh A."/>
            <person name="Wilkins M.J."/>
            <person name="Williams K.H."/>
            <person name="Banfield J.F."/>
        </authorList>
    </citation>
    <scope>NUCLEOTIDE SEQUENCE [LARGE SCALE GENOMIC DNA]</scope>
</reference>
<dbReference type="GO" id="GO:0005524">
    <property type="term" value="F:ATP binding"/>
    <property type="evidence" value="ECO:0007669"/>
    <property type="project" value="UniProtKB-KW"/>
</dbReference>
<dbReference type="GO" id="GO:0003677">
    <property type="term" value="F:DNA binding"/>
    <property type="evidence" value="ECO:0007669"/>
    <property type="project" value="UniProtKB-KW"/>
</dbReference>
<evidence type="ECO:0000313" key="5">
    <source>
        <dbReference type="Proteomes" id="UP000034606"/>
    </source>
</evidence>
<dbReference type="PANTHER" id="PTHR30580:SF0">
    <property type="entry name" value="PRIMOSOMAL PROTEIN N"/>
    <property type="match status" value="1"/>
</dbReference>
<dbReference type="Gene3D" id="3.40.50.300">
    <property type="entry name" value="P-loop containing nucleotide triphosphate hydrolases"/>
    <property type="match status" value="1"/>
</dbReference>
<evidence type="ECO:0000256" key="3">
    <source>
        <dbReference type="ARBA" id="ARBA00023125"/>
    </source>
</evidence>
<dbReference type="Gene3D" id="3.40.1440.60">
    <property type="entry name" value="PriA, 3(prime) DNA-binding domain"/>
    <property type="match status" value="1"/>
</dbReference>
<dbReference type="EMBL" id="LBRM01000008">
    <property type="protein sequence ID" value="KKP98099.1"/>
    <property type="molecule type" value="Genomic_DNA"/>
</dbReference>
<name>A0A0G0DUA7_9BACT</name>